<dbReference type="Gene3D" id="2.60.40.1080">
    <property type="match status" value="1"/>
</dbReference>
<evidence type="ECO:0000259" key="1">
    <source>
        <dbReference type="SMART" id="SM00635"/>
    </source>
</evidence>
<evidence type="ECO:0000313" key="2">
    <source>
        <dbReference type="EMBL" id="RDH80727.1"/>
    </source>
</evidence>
<gene>
    <name evidence="2" type="ORF">DIZ80_17010</name>
</gene>
<dbReference type="InterPro" id="IPR008969">
    <property type="entry name" value="CarboxyPept-like_regulatory"/>
</dbReference>
<dbReference type="SMART" id="SM00635">
    <property type="entry name" value="BID_2"/>
    <property type="match status" value="1"/>
</dbReference>
<organism evidence="2 3">
    <name type="scientific">endosymbiont of Galathealinum brachiosum</name>
    <dbReference type="NCBI Taxonomy" id="2200906"/>
    <lineage>
        <taxon>Bacteria</taxon>
        <taxon>Pseudomonadati</taxon>
        <taxon>Pseudomonadota</taxon>
        <taxon>Gammaproteobacteria</taxon>
        <taxon>sulfur-oxidizing symbionts</taxon>
    </lineage>
</organism>
<reference evidence="2 3" key="1">
    <citation type="journal article" date="2018" name="ISME J.">
        <title>Endosymbiont genomes yield clues of tubeworm success.</title>
        <authorList>
            <person name="Li Y."/>
            <person name="Liles M.R."/>
            <person name="Halanych K.M."/>
        </authorList>
    </citation>
    <scope>NUCLEOTIDE SEQUENCE [LARGE SCALE GENOMIC DNA]</scope>
    <source>
        <strain evidence="2">A1464</strain>
    </source>
</reference>
<sequence length="977" mass="103822">MMCVVIGGLQMVSGVFKDRAFAFYLVLVSLFFLSACGDSSSSNSTVTPTQINNSITVPATLELAQKEPFKVVLNDGENFLASCTVSSSDSNVVELPENTLSGANFLMVGLLEGVATVSVNCRYLDGTSDSADVSVTVTSSKLSSIRVTPGAPSLPMNASVQLTATGVFSDATSKDLTNLISWSVEKVESFNTSVGVSVSSTGLASTSPETGGKGIAKITANTVITNSSVNIEGSIELLVGDQVDGALKGQWLYVDSAEKVWLGDYYHLPLTVVNNNLIKFIRTDFETYHLIRAGIPNVQVSGAVGSLGTAPVVPKITVDAFGKISTTMHQALSGIGGVNVILSNISDSSVNSLATTDVDGNFTTQLPSGQYLLRATDGSGNEVETEVTVEGENKNLGDFTLVSTSLYNFKSEMHDDYGSYENPSRLTNEFAFFGTLDGQQEITYNKFIHITNVGTQDVSGLTISLSLDDPDVRSFSSSSVTTGIASGAFFESSVSMSFNRPLTDKELSIDVTLTDINGQSWSDRVNFTLSSAIPVKVSMERPSIITHGAEGYLIAPGLKPVRVTDYASRYIPYNALDSYELVVSTPTVTSETAYGIGFGRDVLSLDVNEFTNTSLNEPTNNDISGATPMSLYTQQVSYMHAGDIDFYTLNFDSVNTPFDPSIISTTPITASDHDMQIRGDYLFLISSSDTGSILDISDISLPLVVNEPGTANPLILNSGEAIDVLDSGNDIFEVFISRSTQLIEHNIDLDLITPTATTTDSVGASDGKDIAYSGNNGNYIYLMDTAAVQIYDVTPPLSGGSAPVNSVAIPSVSSSRTEKLAVSGDYLYVATTNRLNIIFIGDPGASDGLIDDPSIISFVDLPTMSASITDMIINSTATMAYFSSAASSLFAIDISDVNNPFITQQISTNSSCVDMAMIGLNHLYCTHDSGLTGIYDVSDPEDMFMVSRQTINGSDIEVTPNGDGIVAGDNLHFVQFK</sequence>
<protein>
    <recommendedName>
        <fullName evidence="1">BIG2 domain-containing protein</fullName>
    </recommendedName>
</protein>
<dbReference type="InterPro" id="IPR036322">
    <property type="entry name" value="WD40_repeat_dom_sf"/>
</dbReference>
<evidence type="ECO:0000313" key="3">
    <source>
        <dbReference type="Proteomes" id="UP000254266"/>
    </source>
</evidence>
<dbReference type="AlphaFoldDB" id="A0A370D8W1"/>
<dbReference type="SUPFAM" id="SSF49464">
    <property type="entry name" value="Carboxypeptidase regulatory domain-like"/>
    <property type="match status" value="1"/>
</dbReference>
<name>A0A370D8W1_9GAMM</name>
<feature type="domain" description="BIG2" evidence="1">
    <location>
        <begin position="141"/>
        <end position="232"/>
    </location>
</feature>
<dbReference type="InterPro" id="IPR013211">
    <property type="entry name" value="LVIVD"/>
</dbReference>
<accession>A0A370D8W1</accession>
<dbReference type="Pfam" id="PF08309">
    <property type="entry name" value="LVIVD"/>
    <property type="match status" value="1"/>
</dbReference>
<dbReference type="Gene3D" id="2.60.40.1120">
    <property type="entry name" value="Carboxypeptidase-like, regulatory domain"/>
    <property type="match status" value="1"/>
</dbReference>
<dbReference type="InterPro" id="IPR003343">
    <property type="entry name" value="Big_2"/>
</dbReference>
<dbReference type="SUPFAM" id="SSF50978">
    <property type="entry name" value="WD40 repeat-like"/>
    <property type="match status" value="1"/>
</dbReference>
<dbReference type="Proteomes" id="UP000254266">
    <property type="component" value="Unassembled WGS sequence"/>
</dbReference>
<comment type="caution">
    <text evidence="2">The sequence shown here is derived from an EMBL/GenBank/DDBJ whole genome shotgun (WGS) entry which is preliminary data.</text>
</comment>
<dbReference type="EMBL" id="QFXC01000014">
    <property type="protein sequence ID" value="RDH80727.1"/>
    <property type="molecule type" value="Genomic_DNA"/>
</dbReference>
<proteinExistence type="predicted"/>
<keyword evidence="3" id="KW-1185">Reference proteome</keyword>